<accession>A0ABS2WUE5</accession>
<organism evidence="8 9">
    <name type="scientific">Sulfurospirillum tamanense</name>
    <dbReference type="NCBI Taxonomy" id="2813362"/>
    <lineage>
        <taxon>Bacteria</taxon>
        <taxon>Pseudomonadati</taxon>
        <taxon>Campylobacterota</taxon>
        <taxon>Epsilonproteobacteria</taxon>
        <taxon>Campylobacterales</taxon>
        <taxon>Sulfurospirillaceae</taxon>
        <taxon>Sulfurospirillum</taxon>
    </lineage>
</organism>
<dbReference type="Proteomes" id="UP000703590">
    <property type="component" value="Unassembled WGS sequence"/>
</dbReference>
<feature type="domain" description="Methyl-accepting transducer" evidence="6">
    <location>
        <begin position="262"/>
        <end position="519"/>
    </location>
</feature>
<evidence type="ECO:0000256" key="4">
    <source>
        <dbReference type="SAM" id="Coils"/>
    </source>
</evidence>
<feature type="coiled-coil region" evidence="4">
    <location>
        <begin position="340"/>
        <end position="367"/>
    </location>
</feature>
<evidence type="ECO:0000313" key="9">
    <source>
        <dbReference type="Proteomes" id="UP000703590"/>
    </source>
</evidence>
<evidence type="ECO:0000256" key="3">
    <source>
        <dbReference type="PROSITE-ProRule" id="PRU00284"/>
    </source>
</evidence>
<feature type="domain" description="HAMP" evidence="7">
    <location>
        <begin position="204"/>
        <end position="257"/>
    </location>
</feature>
<dbReference type="SMART" id="SM00283">
    <property type="entry name" value="MA"/>
    <property type="match status" value="1"/>
</dbReference>
<comment type="caution">
    <text evidence="8">The sequence shown here is derived from an EMBL/GenBank/DDBJ whole genome shotgun (WGS) entry which is preliminary data.</text>
</comment>
<dbReference type="Gene3D" id="1.10.287.950">
    <property type="entry name" value="Methyl-accepting chemotaxis protein"/>
    <property type="match status" value="1"/>
</dbReference>
<keyword evidence="4" id="KW-0175">Coiled coil</keyword>
<name>A0ABS2WUE5_9BACT</name>
<dbReference type="PANTHER" id="PTHR32089:SF112">
    <property type="entry name" value="LYSOZYME-LIKE PROTEIN-RELATED"/>
    <property type="match status" value="1"/>
</dbReference>
<comment type="similarity">
    <text evidence="2">Belongs to the methyl-accepting chemotaxis (MCP) protein family.</text>
</comment>
<evidence type="ECO:0000259" key="7">
    <source>
        <dbReference type="PROSITE" id="PS50885"/>
    </source>
</evidence>
<evidence type="ECO:0000256" key="2">
    <source>
        <dbReference type="ARBA" id="ARBA00029447"/>
    </source>
</evidence>
<keyword evidence="5" id="KW-1133">Transmembrane helix</keyword>
<feature type="coiled-coil region" evidence="4">
    <location>
        <begin position="70"/>
        <end position="97"/>
    </location>
</feature>
<dbReference type="Pfam" id="PF00015">
    <property type="entry name" value="MCPsignal"/>
    <property type="match status" value="1"/>
</dbReference>
<dbReference type="PROSITE" id="PS50111">
    <property type="entry name" value="CHEMOTAXIS_TRANSDUC_2"/>
    <property type="match status" value="1"/>
</dbReference>
<dbReference type="PANTHER" id="PTHR32089">
    <property type="entry name" value="METHYL-ACCEPTING CHEMOTAXIS PROTEIN MCPB"/>
    <property type="match status" value="1"/>
</dbReference>
<dbReference type="SUPFAM" id="SSF58104">
    <property type="entry name" value="Methyl-accepting chemotaxis protein (MCP) signaling domain"/>
    <property type="match status" value="1"/>
</dbReference>
<evidence type="ECO:0000259" key="6">
    <source>
        <dbReference type="PROSITE" id="PS50111"/>
    </source>
</evidence>
<feature type="transmembrane region" description="Helical" evidence="5">
    <location>
        <begin position="182"/>
        <end position="202"/>
    </location>
</feature>
<reference evidence="8 9" key="2">
    <citation type="submission" date="2021-02" db="EMBL/GenBank/DDBJ databases">
        <title>Sulfurospirillum tamanensis sp. nov.</title>
        <authorList>
            <person name="Frolova A."/>
            <person name="Merkel A."/>
            <person name="Slobodkin A."/>
        </authorList>
    </citation>
    <scope>NUCLEOTIDE SEQUENCE [LARGE SCALE GENOMIC DNA]</scope>
    <source>
        <strain evidence="8 9">T05b</strain>
    </source>
</reference>
<keyword evidence="9" id="KW-1185">Reference proteome</keyword>
<dbReference type="InterPro" id="IPR004090">
    <property type="entry name" value="Chemotax_Me-accpt_rcpt"/>
</dbReference>
<evidence type="ECO:0000313" key="8">
    <source>
        <dbReference type="EMBL" id="MBN2965130.1"/>
    </source>
</evidence>
<keyword evidence="1 3" id="KW-0807">Transducer</keyword>
<dbReference type="PRINTS" id="PR00260">
    <property type="entry name" value="CHEMTRNSDUCR"/>
</dbReference>
<gene>
    <name evidence="8" type="ORF">JWV37_10080</name>
</gene>
<dbReference type="InterPro" id="IPR003660">
    <property type="entry name" value="HAMP_dom"/>
</dbReference>
<sequence length="535" mass="58135">MLRTIRAKLYVLLALLVIGFSFLGYEIVKSSTFSKTALTRMLLLGEIEYHAATAMAELRGYQMFLSQQRLDGYNNAYQNLQKTLDQLLSITRSTENQERLRNLKNLAQAWVKANEPRLGILQTHGRLTQQESFAQTHPAQHQTLARLTQESAVTFDEFMKISDALVERMRNNNIATIEKNEIFLEVVLSIIGLIFVIAFIVISRSIQASVSKAKMACEQIQATKNLSTVIDTGTNDEIADAMSAVNALLRDLSRAIDGAKHTAIENASVAQELSSTSLSIGKRTEESATQMDQTTQATQAVASLLKTSEESSSHSGQLIQTSASEVDGAAKEVLEVSGQLQQVVAQQNELSVQLEQLSAQAEEVKGVLMVIADIADQTNLLALNAAIEAARAGDHGRGFAVVADEVRKLAERTQKSLDESNATVAVIVQSINGAVSTMQKSAKDIGVLGERAKNTEILMRQSVEGITHAKTIALQTVQDAKKGATETAQTLKRIQTLNELTSTNARSVEEIAAAAEHLSKLSETLSHSLAVFKTA</sequence>
<keyword evidence="5" id="KW-0472">Membrane</keyword>
<protein>
    <submittedName>
        <fullName evidence="8">Methyl-accepting chemotaxis protein</fullName>
    </submittedName>
</protein>
<dbReference type="EMBL" id="JAFHKK010000025">
    <property type="protein sequence ID" value="MBN2965130.1"/>
    <property type="molecule type" value="Genomic_DNA"/>
</dbReference>
<dbReference type="InterPro" id="IPR004089">
    <property type="entry name" value="MCPsignal_dom"/>
</dbReference>
<keyword evidence="5" id="KW-0812">Transmembrane</keyword>
<reference evidence="9" key="1">
    <citation type="submission" date="2021-02" db="EMBL/GenBank/DDBJ databases">
        <title>Sulfurospirillum tamanensis sp. nov.</title>
        <authorList>
            <person name="Merkel A.Y."/>
        </authorList>
    </citation>
    <scope>NUCLEOTIDE SEQUENCE [LARGE SCALE GENOMIC DNA]</scope>
    <source>
        <strain evidence="9">T05b</strain>
    </source>
</reference>
<evidence type="ECO:0000256" key="5">
    <source>
        <dbReference type="SAM" id="Phobius"/>
    </source>
</evidence>
<dbReference type="Gene3D" id="6.10.340.10">
    <property type="match status" value="1"/>
</dbReference>
<evidence type="ECO:0000256" key="1">
    <source>
        <dbReference type="ARBA" id="ARBA00023224"/>
    </source>
</evidence>
<dbReference type="PROSITE" id="PS50885">
    <property type="entry name" value="HAMP"/>
    <property type="match status" value="1"/>
</dbReference>
<reference evidence="8 9" key="3">
    <citation type="submission" date="2021-02" db="EMBL/GenBank/DDBJ databases">
        <authorList>
            <person name="Merkel A.Y."/>
        </authorList>
    </citation>
    <scope>NUCLEOTIDE SEQUENCE [LARGE SCALE GENOMIC DNA]</scope>
    <source>
        <strain evidence="8 9">T05b</strain>
    </source>
</reference>
<proteinExistence type="inferred from homology"/>